<dbReference type="PANTHER" id="PTHR44688">
    <property type="entry name" value="DNA-BINDING TRANSCRIPTIONAL ACTIVATOR DEVR_DOSR"/>
    <property type="match status" value="1"/>
</dbReference>
<dbReference type="AlphaFoldDB" id="A0A844ACP8"/>
<organism evidence="8 9">
    <name type="scientific">Rhizobium fredii</name>
    <name type="common">Sinorhizobium fredii</name>
    <dbReference type="NCBI Taxonomy" id="380"/>
    <lineage>
        <taxon>Bacteria</taxon>
        <taxon>Pseudomonadati</taxon>
        <taxon>Pseudomonadota</taxon>
        <taxon>Alphaproteobacteria</taxon>
        <taxon>Hyphomicrobiales</taxon>
        <taxon>Rhizobiaceae</taxon>
        <taxon>Sinorhizobium/Ensifer group</taxon>
        <taxon>Sinorhizobium</taxon>
    </lineage>
</organism>
<evidence type="ECO:0000313" key="8">
    <source>
        <dbReference type="EMBL" id="MQX09625.1"/>
    </source>
</evidence>
<dbReference type="SMART" id="SM00421">
    <property type="entry name" value="HTH_LUXR"/>
    <property type="match status" value="1"/>
</dbReference>
<dbReference type="RefSeq" id="WP_037435917.1">
    <property type="nucleotide sequence ID" value="NZ_BJNI01000086.1"/>
</dbReference>
<dbReference type="PROSITE" id="PS50110">
    <property type="entry name" value="RESPONSE_REGULATORY"/>
    <property type="match status" value="1"/>
</dbReference>
<dbReference type="InterPro" id="IPR011006">
    <property type="entry name" value="CheY-like_superfamily"/>
</dbReference>
<gene>
    <name evidence="8" type="ORF">GHK48_15425</name>
</gene>
<sequence length="225" mass="24661">MDPTVHIVDDDKYFRIAVGRLLETTGFRIASYESAEELLSRLPTGPGCILLDLQMPGLSGLELQARLAEMAPLLPIVFLTGRGDIGTSVRAMKAGADDFLEKPVSSATLLAAVERALRRCETRRSEQDRTNALRALIASLTPREAQVFCMIVRGKRNKQIAYELSTSERTVKAHRHNVMEKLGVLSLAEAVSIAERLGLLGPDDAPPADSSPSPKDNRRHRDFAS</sequence>
<dbReference type="InterPro" id="IPR000792">
    <property type="entry name" value="Tscrpt_reg_LuxR_C"/>
</dbReference>
<dbReference type="Gene3D" id="1.10.10.10">
    <property type="entry name" value="Winged helix-like DNA-binding domain superfamily/Winged helix DNA-binding domain"/>
    <property type="match status" value="1"/>
</dbReference>
<proteinExistence type="predicted"/>
<evidence type="ECO:0000256" key="3">
    <source>
        <dbReference type="ARBA" id="ARBA00023163"/>
    </source>
</evidence>
<dbReference type="CDD" id="cd06170">
    <property type="entry name" value="LuxR_C_like"/>
    <property type="match status" value="1"/>
</dbReference>
<dbReference type="Pfam" id="PF00196">
    <property type="entry name" value="GerE"/>
    <property type="match status" value="1"/>
</dbReference>
<keyword evidence="3" id="KW-0804">Transcription</keyword>
<feature type="modified residue" description="4-aspartylphosphate" evidence="4">
    <location>
        <position position="52"/>
    </location>
</feature>
<dbReference type="SUPFAM" id="SSF52172">
    <property type="entry name" value="CheY-like"/>
    <property type="match status" value="1"/>
</dbReference>
<evidence type="ECO:0000256" key="1">
    <source>
        <dbReference type="ARBA" id="ARBA00023015"/>
    </source>
</evidence>
<dbReference type="GO" id="GO:0003677">
    <property type="term" value="F:DNA binding"/>
    <property type="evidence" value="ECO:0007669"/>
    <property type="project" value="UniProtKB-KW"/>
</dbReference>
<dbReference type="InterPro" id="IPR036388">
    <property type="entry name" value="WH-like_DNA-bd_sf"/>
</dbReference>
<keyword evidence="2" id="KW-0238">DNA-binding</keyword>
<dbReference type="Gene3D" id="3.40.50.2300">
    <property type="match status" value="1"/>
</dbReference>
<dbReference type="InterPro" id="IPR001789">
    <property type="entry name" value="Sig_transdc_resp-reg_receiver"/>
</dbReference>
<feature type="domain" description="Response regulatory" evidence="7">
    <location>
        <begin position="4"/>
        <end position="117"/>
    </location>
</feature>
<comment type="caution">
    <text evidence="8">The sequence shown here is derived from an EMBL/GenBank/DDBJ whole genome shotgun (WGS) entry which is preliminary data.</text>
</comment>
<keyword evidence="1" id="KW-0805">Transcription regulation</keyword>
<evidence type="ECO:0000259" key="6">
    <source>
        <dbReference type="PROSITE" id="PS50043"/>
    </source>
</evidence>
<keyword evidence="4" id="KW-0597">Phosphoprotein</keyword>
<evidence type="ECO:0000256" key="5">
    <source>
        <dbReference type="SAM" id="MobiDB-lite"/>
    </source>
</evidence>
<protein>
    <submittedName>
        <fullName evidence="8">Response regulator</fullName>
    </submittedName>
</protein>
<dbReference type="PROSITE" id="PS50043">
    <property type="entry name" value="HTH_LUXR_2"/>
    <property type="match status" value="1"/>
</dbReference>
<dbReference type="GO" id="GO:0006355">
    <property type="term" value="P:regulation of DNA-templated transcription"/>
    <property type="evidence" value="ECO:0007669"/>
    <property type="project" value="InterPro"/>
</dbReference>
<name>A0A844ACP8_RHIFR</name>
<feature type="domain" description="HTH luxR-type" evidence="6">
    <location>
        <begin position="133"/>
        <end position="198"/>
    </location>
</feature>
<dbReference type="SMART" id="SM00448">
    <property type="entry name" value="REC"/>
    <property type="match status" value="1"/>
</dbReference>
<dbReference type="EMBL" id="WISZ01000123">
    <property type="protein sequence ID" value="MQX09625.1"/>
    <property type="molecule type" value="Genomic_DNA"/>
</dbReference>
<dbReference type="Proteomes" id="UP000466694">
    <property type="component" value="Unassembled WGS sequence"/>
</dbReference>
<dbReference type="PRINTS" id="PR00038">
    <property type="entry name" value="HTHLUXR"/>
</dbReference>
<accession>A0A844ACP8</accession>
<dbReference type="Pfam" id="PF00072">
    <property type="entry name" value="Response_reg"/>
    <property type="match status" value="1"/>
</dbReference>
<evidence type="ECO:0000313" key="9">
    <source>
        <dbReference type="Proteomes" id="UP000466694"/>
    </source>
</evidence>
<reference evidence="8 9" key="1">
    <citation type="journal article" date="2013" name="Genome Biol.">
        <title>Comparative genomics of the core and accessory genomes of 48 Sinorhizobium strains comprising five genospecies.</title>
        <authorList>
            <person name="Sugawara M."/>
            <person name="Epstein B."/>
            <person name="Badgley B.D."/>
            <person name="Unno T."/>
            <person name="Xu L."/>
            <person name="Reese J."/>
            <person name="Gyaneshwar P."/>
            <person name="Denny R."/>
            <person name="Mudge J."/>
            <person name="Bharti A.K."/>
            <person name="Farmer A.D."/>
            <person name="May G.D."/>
            <person name="Woodward J.E."/>
            <person name="Medigue C."/>
            <person name="Vallenet D."/>
            <person name="Lajus A."/>
            <person name="Rouy Z."/>
            <person name="Martinez-Vaz B."/>
            <person name="Tiffin P."/>
            <person name="Young N.D."/>
            <person name="Sadowsky M.J."/>
        </authorList>
    </citation>
    <scope>NUCLEOTIDE SEQUENCE [LARGE SCALE GENOMIC DNA]</scope>
    <source>
        <strain evidence="8 9">USDA205</strain>
    </source>
</reference>
<evidence type="ECO:0000256" key="2">
    <source>
        <dbReference type="ARBA" id="ARBA00023125"/>
    </source>
</evidence>
<evidence type="ECO:0000259" key="7">
    <source>
        <dbReference type="PROSITE" id="PS50110"/>
    </source>
</evidence>
<dbReference type="PANTHER" id="PTHR44688:SF16">
    <property type="entry name" value="DNA-BINDING TRANSCRIPTIONAL ACTIVATOR DEVR_DOSR"/>
    <property type="match status" value="1"/>
</dbReference>
<dbReference type="GO" id="GO:0000160">
    <property type="term" value="P:phosphorelay signal transduction system"/>
    <property type="evidence" value="ECO:0007669"/>
    <property type="project" value="InterPro"/>
</dbReference>
<feature type="region of interest" description="Disordered" evidence="5">
    <location>
        <begin position="199"/>
        <end position="225"/>
    </location>
</feature>
<evidence type="ECO:0000256" key="4">
    <source>
        <dbReference type="PROSITE-ProRule" id="PRU00169"/>
    </source>
</evidence>